<organism evidence="3 4">
    <name type="scientific">Entotheonella factor</name>
    <dbReference type="NCBI Taxonomy" id="1429438"/>
    <lineage>
        <taxon>Bacteria</taxon>
        <taxon>Pseudomonadati</taxon>
        <taxon>Nitrospinota/Tectimicrobiota group</taxon>
        <taxon>Candidatus Tectimicrobiota</taxon>
        <taxon>Candidatus Entotheonellia</taxon>
        <taxon>Candidatus Entotheonellales</taxon>
        <taxon>Candidatus Entotheonellaceae</taxon>
        <taxon>Candidatus Entotheonella</taxon>
    </lineage>
</organism>
<dbReference type="GO" id="GO:0003677">
    <property type="term" value="F:DNA binding"/>
    <property type="evidence" value="ECO:0007669"/>
    <property type="project" value="InterPro"/>
</dbReference>
<dbReference type="InterPro" id="IPR011856">
    <property type="entry name" value="tRNA_endonuc-like_dom_sf"/>
</dbReference>
<dbReference type="Gene3D" id="3.40.1350.10">
    <property type="match status" value="1"/>
</dbReference>
<feature type="domain" description="Restriction endonuclease type IV Mrr" evidence="1">
    <location>
        <begin position="154"/>
        <end position="189"/>
    </location>
</feature>
<feature type="domain" description="Restriction system protein Mrr-like N-terminal" evidence="2">
    <location>
        <begin position="6"/>
        <end position="90"/>
    </location>
</feature>
<dbReference type="InterPro" id="IPR025745">
    <property type="entry name" value="Mrr-like_N_dom"/>
</dbReference>
<evidence type="ECO:0008006" key="5">
    <source>
        <dbReference type="Google" id="ProtNLM"/>
    </source>
</evidence>
<accession>W4L3X4</accession>
<dbReference type="HOGENOM" id="CLU_063822_2_0_7"/>
<evidence type="ECO:0000313" key="3">
    <source>
        <dbReference type="EMBL" id="ETW92036.1"/>
    </source>
</evidence>
<dbReference type="GO" id="GO:0009307">
    <property type="term" value="P:DNA restriction-modification system"/>
    <property type="evidence" value="ECO:0007669"/>
    <property type="project" value="InterPro"/>
</dbReference>
<evidence type="ECO:0000313" key="4">
    <source>
        <dbReference type="Proteomes" id="UP000019141"/>
    </source>
</evidence>
<name>W4L3X4_ENTF1</name>
<proteinExistence type="predicted"/>
<sequence>METPKYFEFMNPILQSLRNGGGTLTNEEIIDAVFRIMNLPNEVIEKPQTGHSVGEAEYRIAWAKTYLKKAGYLARSTRGVWALTPQGKVADKVDERSIVNEVQKEDRARRRAKRNAQPIEEISQAEFDEPGSEDLEEVEEELSWKQQILNAVLAIPPDAFERLSQRLLRECGFTQVEVTGRTGDGGIDGKGVL</sequence>
<protein>
    <recommendedName>
        <fullName evidence="5">Restriction system protein Mrr-like N-terminal domain-containing protein</fullName>
    </recommendedName>
</protein>
<dbReference type="Pfam" id="PF04471">
    <property type="entry name" value="Mrr_cat"/>
    <property type="match status" value="1"/>
</dbReference>
<dbReference type="GO" id="GO:0004519">
    <property type="term" value="F:endonuclease activity"/>
    <property type="evidence" value="ECO:0007669"/>
    <property type="project" value="InterPro"/>
</dbReference>
<gene>
    <name evidence="3" type="ORF">ETSY1_45530</name>
</gene>
<dbReference type="EMBL" id="AZHW01001720">
    <property type="protein sequence ID" value="ETW92036.1"/>
    <property type="molecule type" value="Genomic_DNA"/>
</dbReference>
<dbReference type="InterPro" id="IPR007560">
    <property type="entry name" value="Restrct_endonuc_IV_Mrr"/>
</dbReference>
<dbReference type="AlphaFoldDB" id="W4L3X4"/>
<evidence type="ECO:0000259" key="1">
    <source>
        <dbReference type="Pfam" id="PF04471"/>
    </source>
</evidence>
<dbReference type="Proteomes" id="UP000019141">
    <property type="component" value="Unassembled WGS sequence"/>
</dbReference>
<evidence type="ECO:0000259" key="2">
    <source>
        <dbReference type="Pfam" id="PF14338"/>
    </source>
</evidence>
<keyword evidence="4" id="KW-1185">Reference proteome</keyword>
<dbReference type="Pfam" id="PF14338">
    <property type="entry name" value="Mrr_N"/>
    <property type="match status" value="1"/>
</dbReference>
<reference evidence="3 4" key="1">
    <citation type="journal article" date="2014" name="Nature">
        <title>An environmental bacterial taxon with a large and distinct metabolic repertoire.</title>
        <authorList>
            <person name="Wilson M.C."/>
            <person name="Mori T."/>
            <person name="Ruckert C."/>
            <person name="Uria A.R."/>
            <person name="Helf M.J."/>
            <person name="Takada K."/>
            <person name="Gernert C."/>
            <person name="Steffens U.A."/>
            <person name="Heycke N."/>
            <person name="Schmitt S."/>
            <person name="Rinke C."/>
            <person name="Helfrich E.J."/>
            <person name="Brachmann A.O."/>
            <person name="Gurgui C."/>
            <person name="Wakimoto T."/>
            <person name="Kracht M."/>
            <person name="Crusemann M."/>
            <person name="Hentschel U."/>
            <person name="Abe I."/>
            <person name="Matsunaga S."/>
            <person name="Kalinowski J."/>
            <person name="Takeyama H."/>
            <person name="Piel J."/>
        </authorList>
    </citation>
    <scope>NUCLEOTIDE SEQUENCE [LARGE SCALE GENOMIC DNA]</scope>
    <source>
        <strain evidence="4">TSY1</strain>
    </source>
</reference>
<comment type="caution">
    <text evidence="3">The sequence shown here is derived from an EMBL/GenBank/DDBJ whole genome shotgun (WGS) entry which is preliminary data.</text>
</comment>